<evidence type="ECO:0000256" key="3">
    <source>
        <dbReference type="ARBA" id="ARBA00022692"/>
    </source>
</evidence>
<keyword evidence="2" id="KW-1003">Cell membrane</keyword>
<name>A0A3B0YZL8_9ZZZZ</name>
<sequence>MNILNRFTLTWVSLIVLTLASAAIAEAGDPSILAVIFVGVVTTIKGNLVIDQLMGLRSAPQPIRWMMRSYFYIFPPLMVFTLLIRPSG</sequence>
<evidence type="ECO:0008006" key="8">
    <source>
        <dbReference type="Google" id="ProtNLM"/>
    </source>
</evidence>
<protein>
    <recommendedName>
        <fullName evidence="8">Thiosulfate reductase</fullName>
    </recommendedName>
</protein>
<evidence type="ECO:0000256" key="5">
    <source>
        <dbReference type="ARBA" id="ARBA00023136"/>
    </source>
</evidence>
<keyword evidence="3 6" id="KW-0812">Transmembrane</keyword>
<dbReference type="Pfam" id="PF03626">
    <property type="entry name" value="COX4_pro"/>
    <property type="match status" value="1"/>
</dbReference>
<dbReference type="InterPro" id="IPR005171">
    <property type="entry name" value="Cyt_c_oxidase_su4_prok"/>
</dbReference>
<keyword evidence="4 6" id="KW-1133">Transmembrane helix</keyword>
<proteinExistence type="predicted"/>
<evidence type="ECO:0000256" key="4">
    <source>
        <dbReference type="ARBA" id="ARBA00022989"/>
    </source>
</evidence>
<dbReference type="GO" id="GO:0005886">
    <property type="term" value="C:plasma membrane"/>
    <property type="evidence" value="ECO:0007669"/>
    <property type="project" value="UniProtKB-SubCell"/>
</dbReference>
<feature type="transmembrane region" description="Helical" evidence="6">
    <location>
        <begin position="32"/>
        <end position="50"/>
    </location>
</feature>
<evidence type="ECO:0000256" key="2">
    <source>
        <dbReference type="ARBA" id="ARBA00022475"/>
    </source>
</evidence>
<comment type="subcellular location">
    <subcellularLocation>
        <location evidence="1">Cell membrane</location>
        <topology evidence="1">Multi-pass membrane protein</topology>
    </subcellularLocation>
</comment>
<evidence type="ECO:0000256" key="1">
    <source>
        <dbReference type="ARBA" id="ARBA00004651"/>
    </source>
</evidence>
<evidence type="ECO:0000256" key="6">
    <source>
        <dbReference type="SAM" id="Phobius"/>
    </source>
</evidence>
<reference evidence="7" key="1">
    <citation type="submission" date="2018-06" db="EMBL/GenBank/DDBJ databases">
        <authorList>
            <person name="Zhirakovskaya E."/>
        </authorList>
    </citation>
    <scope>NUCLEOTIDE SEQUENCE</scope>
</reference>
<accession>A0A3B0YZL8</accession>
<feature type="transmembrane region" description="Helical" evidence="6">
    <location>
        <begin position="70"/>
        <end position="87"/>
    </location>
</feature>
<gene>
    <name evidence="7" type="ORF">MNBD_GAMMA14-1905</name>
</gene>
<keyword evidence="5 6" id="KW-0472">Membrane</keyword>
<evidence type="ECO:0000313" key="7">
    <source>
        <dbReference type="EMBL" id="VAW81423.1"/>
    </source>
</evidence>
<organism evidence="7">
    <name type="scientific">hydrothermal vent metagenome</name>
    <dbReference type="NCBI Taxonomy" id="652676"/>
    <lineage>
        <taxon>unclassified sequences</taxon>
        <taxon>metagenomes</taxon>
        <taxon>ecological metagenomes</taxon>
    </lineage>
</organism>
<dbReference type="AlphaFoldDB" id="A0A3B0YZL8"/>
<dbReference type="EMBL" id="UOFM01000403">
    <property type="protein sequence ID" value="VAW81423.1"/>
    <property type="molecule type" value="Genomic_DNA"/>
</dbReference>